<organism evidence="2 3">
    <name type="scientific">Mytilus galloprovincialis</name>
    <name type="common">Mediterranean mussel</name>
    <dbReference type="NCBI Taxonomy" id="29158"/>
    <lineage>
        <taxon>Eukaryota</taxon>
        <taxon>Metazoa</taxon>
        <taxon>Spiralia</taxon>
        <taxon>Lophotrochozoa</taxon>
        <taxon>Mollusca</taxon>
        <taxon>Bivalvia</taxon>
        <taxon>Autobranchia</taxon>
        <taxon>Pteriomorphia</taxon>
        <taxon>Mytilida</taxon>
        <taxon>Mytiloidea</taxon>
        <taxon>Mytilidae</taxon>
        <taxon>Mytilinae</taxon>
        <taxon>Mytilus</taxon>
    </lineage>
</organism>
<dbReference type="Proteomes" id="UP000596742">
    <property type="component" value="Unassembled WGS sequence"/>
</dbReference>
<comment type="caution">
    <text evidence="2">The sequence shown here is derived from an EMBL/GenBank/DDBJ whole genome shotgun (WGS) entry which is preliminary data.</text>
</comment>
<accession>A0A8B6GHD5</accession>
<evidence type="ECO:0000256" key="1">
    <source>
        <dbReference type="SAM" id="SignalP"/>
    </source>
</evidence>
<feature type="signal peptide" evidence="1">
    <location>
        <begin position="1"/>
        <end position="21"/>
    </location>
</feature>
<dbReference type="AlphaFoldDB" id="A0A8B6GHD5"/>
<evidence type="ECO:0000313" key="2">
    <source>
        <dbReference type="EMBL" id="VDI63761.1"/>
    </source>
</evidence>
<evidence type="ECO:0000313" key="3">
    <source>
        <dbReference type="Proteomes" id="UP000596742"/>
    </source>
</evidence>
<feature type="chain" id="PRO_5032981185" evidence="1">
    <location>
        <begin position="22"/>
        <end position="89"/>
    </location>
</feature>
<dbReference type="OrthoDB" id="10373596at2759"/>
<dbReference type="EMBL" id="UYJE01008415">
    <property type="protein sequence ID" value="VDI63761.1"/>
    <property type="molecule type" value="Genomic_DNA"/>
</dbReference>
<name>A0A8B6GHD5_MYTGA</name>
<protein>
    <submittedName>
        <fullName evidence="2">Uncharacterized protein</fullName>
    </submittedName>
</protein>
<keyword evidence="3" id="KW-1185">Reference proteome</keyword>
<sequence>MNKTGMFSQLLILVLLDSVLAKSLSSSGNEHIGVGRSKRHLSEFKVAEYMTLLGNSCASVNCGLYNIMQSGRRKRRAPVDFGTYLACCG</sequence>
<reference evidence="2" key="1">
    <citation type="submission" date="2018-11" db="EMBL/GenBank/DDBJ databases">
        <authorList>
            <person name="Alioto T."/>
            <person name="Alioto T."/>
        </authorList>
    </citation>
    <scope>NUCLEOTIDE SEQUENCE</scope>
</reference>
<keyword evidence="1" id="KW-0732">Signal</keyword>
<gene>
    <name evidence="2" type="ORF">MGAL_10B018886</name>
</gene>
<proteinExistence type="predicted"/>